<dbReference type="InterPro" id="IPR009057">
    <property type="entry name" value="Homeodomain-like_sf"/>
</dbReference>
<dbReference type="SUPFAM" id="SSF46689">
    <property type="entry name" value="Homeodomain-like"/>
    <property type="match status" value="2"/>
</dbReference>
<feature type="domain" description="HTH CENPB-type" evidence="7">
    <location>
        <begin position="75"/>
        <end position="156"/>
    </location>
</feature>
<evidence type="ECO:0000259" key="6">
    <source>
        <dbReference type="PROSITE" id="PS50960"/>
    </source>
</evidence>
<feature type="domain" description="HTH psq-type" evidence="6">
    <location>
        <begin position="9"/>
        <end position="60"/>
    </location>
</feature>
<dbReference type="Pfam" id="PF03221">
    <property type="entry name" value="HTH_Tnp_Tc5"/>
    <property type="match status" value="1"/>
</dbReference>
<evidence type="ECO:0000313" key="8">
    <source>
        <dbReference type="Proteomes" id="UP001318040"/>
    </source>
</evidence>
<evidence type="ECO:0000256" key="4">
    <source>
        <dbReference type="PROSITE-ProRule" id="PRU00320"/>
    </source>
</evidence>
<proteinExistence type="predicted"/>
<dbReference type="RefSeq" id="XP_032828163.1">
    <property type="nucleotide sequence ID" value="XM_032972272.1"/>
</dbReference>
<name>A0AAJ7U1M0_PETMA</name>
<dbReference type="Pfam" id="PF03184">
    <property type="entry name" value="DDE_1"/>
    <property type="match status" value="1"/>
</dbReference>
<sequence length="605" mass="67647">MSSGQGSKDQTKAKRVFLSLEKKIEVLEKIRTGRSLQAIAADYNIGYTTVRDIRDNADKISKFFSELQSANATKKRKTTRSADNKELDAKLYEWFLQQRAQGHPVSGPMLCEKAKVFSAKLRSRQEGGDEEEEETFMASQGWLRSFKERHGIRRLSVVGERHGSDVDAVREYIARFQAMVDDKGLCASQIYNADETGLFWKSLPSKTLASSSEVNAAGYKCSKEGMTVLMCANASGTHRLKLTCLGKSKNLGALKDLSEDCLPVHYYGQRKAWMDQFTFKDWFFTKFVPAVRDNLFREKLGSRAILVIDNAPAHPSGQTLQTQDGHITVEFLPSNVTALLQPMDQGVIALFKCLYRKELLRKLLDMEDEDPETLIRHWRALSIKDALFVAASAWRHVRRDILSRCWKPIWPASFVPQVDLKEADEELSPVALQESARECLALLHDIPGCSSTNLEDITEWLSSKDSVDPAWQEKTEEEILAGVGSDDDREEEDEATAEEQAFGRATRCAAAVSACDTLLGYLENAPVPEKEQRKLLIRRMRNEIALRQSALLGQTSMSGFVVHDTAAAAAAHGTLVRRSRKRKQSCTKAAAAAPRFPTPGTSGWS</sequence>
<dbReference type="PROSITE" id="PS51253">
    <property type="entry name" value="HTH_CENPB"/>
    <property type="match status" value="1"/>
</dbReference>
<keyword evidence="8" id="KW-1185">Reference proteome</keyword>
<feature type="compositionally biased region" description="Acidic residues" evidence="5">
    <location>
        <begin position="482"/>
        <end position="497"/>
    </location>
</feature>
<gene>
    <name evidence="9" type="primary">JRKL</name>
</gene>
<feature type="DNA-binding region" description="H-T-H motif" evidence="4">
    <location>
        <begin position="36"/>
        <end position="56"/>
    </location>
</feature>
<feature type="region of interest" description="Disordered" evidence="5">
    <location>
        <begin position="579"/>
        <end position="605"/>
    </location>
</feature>
<dbReference type="Proteomes" id="UP001318040">
    <property type="component" value="Chromosome 48"/>
</dbReference>
<reference evidence="9" key="1">
    <citation type="submission" date="2025-08" db="UniProtKB">
        <authorList>
            <consortium name="RefSeq"/>
        </authorList>
    </citation>
    <scope>IDENTIFICATION</scope>
    <source>
        <tissue evidence="9">Sperm</tissue>
    </source>
</reference>
<dbReference type="Pfam" id="PF04218">
    <property type="entry name" value="CENP-B_N"/>
    <property type="match status" value="1"/>
</dbReference>
<dbReference type="PROSITE" id="PS50960">
    <property type="entry name" value="HTH_PSQ"/>
    <property type="match status" value="1"/>
</dbReference>
<evidence type="ECO:0000256" key="2">
    <source>
        <dbReference type="ARBA" id="ARBA00023125"/>
    </source>
</evidence>
<dbReference type="GO" id="GO:0003677">
    <property type="term" value="F:DNA binding"/>
    <property type="evidence" value="ECO:0007669"/>
    <property type="project" value="UniProtKB-UniRule"/>
</dbReference>
<dbReference type="GO" id="GO:0005634">
    <property type="term" value="C:nucleus"/>
    <property type="evidence" value="ECO:0007669"/>
    <property type="project" value="UniProtKB-SubCell"/>
</dbReference>
<evidence type="ECO:0000256" key="5">
    <source>
        <dbReference type="SAM" id="MobiDB-lite"/>
    </source>
</evidence>
<feature type="region of interest" description="Disordered" evidence="5">
    <location>
        <begin position="482"/>
        <end position="501"/>
    </location>
</feature>
<dbReference type="InterPro" id="IPR007889">
    <property type="entry name" value="HTH_Psq"/>
</dbReference>
<dbReference type="InterPro" id="IPR050863">
    <property type="entry name" value="CenT-Element_Derived"/>
</dbReference>
<evidence type="ECO:0000256" key="3">
    <source>
        <dbReference type="ARBA" id="ARBA00023242"/>
    </source>
</evidence>
<dbReference type="PANTHER" id="PTHR19303">
    <property type="entry name" value="TRANSPOSON"/>
    <property type="match status" value="1"/>
</dbReference>
<evidence type="ECO:0000256" key="1">
    <source>
        <dbReference type="ARBA" id="ARBA00004123"/>
    </source>
</evidence>
<dbReference type="Gene3D" id="1.10.10.60">
    <property type="entry name" value="Homeodomain-like"/>
    <property type="match status" value="2"/>
</dbReference>
<evidence type="ECO:0000259" key="7">
    <source>
        <dbReference type="PROSITE" id="PS51253"/>
    </source>
</evidence>
<dbReference type="AlphaFoldDB" id="A0AAJ7U1M0"/>
<dbReference type="KEGG" id="pmrn:116952687"/>
<evidence type="ECO:0000313" key="9">
    <source>
        <dbReference type="RefSeq" id="XP_032828163.1"/>
    </source>
</evidence>
<protein>
    <submittedName>
        <fullName evidence="9">Jerky protein homolog-like</fullName>
    </submittedName>
</protein>
<comment type="subcellular location">
    <subcellularLocation>
        <location evidence="1 4">Nucleus</location>
    </subcellularLocation>
</comment>
<dbReference type="PANTHER" id="PTHR19303:SF16">
    <property type="entry name" value="JERKY PROTEIN HOMOLOG-LIKE"/>
    <property type="match status" value="1"/>
</dbReference>
<dbReference type="InterPro" id="IPR004875">
    <property type="entry name" value="DDE_SF_endonuclease_dom"/>
</dbReference>
<dbReference type="InterPro" id="IPR006600">
    <property type="entry name" value="HTH_CenpB_DNA-bd_dom"/>
</dbReference>
<dbReference type="SMART" id="SM00674">
    <property type="entry name" value="CENPB"/>
    <property type="match status" value="1"/>
</dbReference>
<accession>A0AAJ7U1M0</accession>
<keyword evidence="2 4" id="KW-0238">DNA-binding</keyword>
<keyword evidence="3 4" id="KW-0539">Nucleus</keyword>
<organism evidence="8 9">
    <name type="scientific">Petromyzon marinus</name>
    <name type="common">Sea lamprey</name>
    <dbReference type="NCBI Taxonomy" id="7757"/>
    <lineage>
        <taxon>Eukaryota</taxon>
        <taxon>Metazoa</taxon>
        <taxon>Chordata</taxon>
        <taxon>Craniata</taxon>
        <taxon>Vertebrata</taxon>
        <taxon>Cyclostomata</taxon>
        <taxon>Hyperoartia</taxon>
        <taxon>Petromyzontiformes</taxon>
        <taxon>Petromyzontidae</taxon>
        <taxon>Petromyzon</taxon>
    </lineage>
</organism>